<dbReference type="InterPro" id="IPR022048">
    <property type="entry name" value="Envelope_fusion-like"/>
</dbReference>
<evidence type="ECO:0000313" key="1">
    <source>
        <dbReference type="EMBL" id="KAL3278398.1"/>
    </source>
</evidence>
<proteinExistence type="predicted"/>
<accession>A0ABD2NIB4</accession>
<dbReference type="EMBL" id="JABFTP020000103">
    <property type="protein sequence ID" value="KAL3278398.1"/>
    <property type="molecule type" value="Genomic_DNA"/>
</dbReference>
<comment type="caution">
    <text evidence="1">The sequence shown here is derived from an EMBL/GenBank/DDBJ whole genome shotgun (WGS) entry which is preliminary data.</text>
</comment>
<gene>
    <name evidence="1" type="ORF">HHI36_013726</name>
</gene>
<sequence>MSIQHRVKRAWLNIVGSAFKTVFGTLDEDDAKQYEEAITKVKKNENRMLDLMKQQIHVVKYNFNNERIIYVISVPIVNTMKYSLYNLIPLPILYSSQSKLVFILPTVKYLALAEIRNTYATLENLGHCKSTKPSELICSDENPIYSAHSRKICEVELLSVTNYIPLSCDKRTLLPAFEIWHKLTLNNSWIYVLPKDTSLTLNCLPKSPINLILSGTGIITLDQGCKLYTSSTTLVSDQLIKQTSFDSIFPKFDILQDCCDETTKRKPNDSLQIIPIQPISLNKDDLDLVSHKLDNLEERPRK</sequence>
<keyword evidence="2" id="KW-1185">Reference proteome</keyword>
<dbReference type="Pfam" id="PF12259">
    <property type="entry name" value="Baculo_F"/>
    <property type="match status" value="1"/>
</dbReference>
<evidence type="ECO:0000313" key="2">
    <source>
        <dbReference type="Proteomes" id="UP001516400"/>
    </source>
</evidence>
<dbReference type="Proteomes" id="UP001516400">
    <property type="component" value="Unassembled WGS sequence"/>
</dbReference>
<reference evidence="1 2" key="1">
    <citation type="journal article" date="2021" name="BMC Biol.">
        <title>Horizontally acquired antibacterial genes associated with adaptive radiation of ladybird beetles.</title>
        <authorList>
            <person name="Li H.S."/>
            <person name="Tang X.F."/>
            <person name="Huang Y.H."/>
            <person name="Xu Z.Y."/>
            <person name="Chen M.L."/>
            <person name="Du X.Y."/>
            <person name="Qiu B.Y."/>
            <person name="Chen P.T."/>
            <person name="Zhang W."/>
            <person name="Slipinski A."/>
            <person name="Escalona H.E."/>
            <person name="Waterhouse R.M."/>
            <person name="Zwick A."/>
            <person name="Pang H."/>
        </authorList>
    </citation>
    <scope>NUCLEOTIDE SEQUENCE [LARGE SCALE GENOMIC DNA]</scope>
    <source>
        <strain evidence="1">SYSU2018</strain>
    </source>
</reference>
<name>A0ABD2NIB4_9CUCU</name>
<organism evidence="1 2">
    <name type="scientific">Cryptolaemus montrouzieri</name>
    <dbReference type="NCBI Taxonomy" id="559131"/>
    <lineage>
        <taxon>Eukaryota</taxon>
        <taxon>Metazoa</taxon>
        <taxon>Ecdysozoa</taxon>
        <taxon>Arthropoda</taxon>
        <taxon>Hexapoda</taxon>
        <taxon>Insecta</taxon>
        <taxon>Pterygota</taxon>
        <taxon>Neoptera</taxon>
        <taxon>Endopterygota</taxon>
        <taxon>Coleoptera</taxon>
        <taxon>Polyphaga</taxon>
        <taxon>Cucujiformia</taxon>
        <taxon>Coccinelloidea</taxon>
        <taxon>Coccinellidae</taxon>
        <taxon>Scymninae</taxon>
        <taxon>Scymnini</taxon>
        <taxon>Cryptolaemus</taxon>
    </lineage>
</organism>
<protein>
    <submittedName>
        <fullName evidence="1">Uncharacterized protein</fullName>
    </submittedName>
</protein>
<dbReference type="AlphaFoldDB" id="A0ABD2NIB4"/>